<keyword evidence="1" id="KW-1133">Transmembrane helix</keyword>
<protein>
    <submittedName>
        <fullName evidence="2">Uncharacterized protein</fullName>
    </submittedName>
</protein>
<organism evidence="2">
    <name type="scientific">marine sediment metagenome</name>
    <dbReference type="NCBI Taxonomy" id="412755"/>
    <lineage>
        <taxon>unclassified sequences</taxon>
        <taxon>metagenomes</taxon>
        <taxon>ecological metagenomes</taxon>
    </lineage>
</organism>
<dbReference type="EMBL" id="BARV01039947">
    <property type="protein sequence ID" value="GAI49350.1"/>
    <property type="molecule type" value="Genomic_DNA"/>
</dbReference>
<dbReference type="AlphaFoldDB" id="X1NZ50"/>
<comment type="caution">
    <text evidence="2">The sequence shown here is derived from an EMBL/GenBank/DDBJ whole genome shotgun (WGS) entry which is preliminary data.</text>
</comment>
<keyword evidence="1" id="KW-0812">Transmembrane</keyword>
<name>X1NZ50_9ZZZZ</name>
<accession>X1NZ50</accession>
<feature type="non-terminal residue" evidence="2">
    <location>
        <position position="38"/>
    </location>
</feature>
<dbReference type="EMBL" id="BARV01039947">
    <property type="protein sequence ID" value="GAI49342.1"/>
    <property type="molecule type" value="Genomic_DNA"/>
</dbReference>
<evidence type="ECO:0000313" key="2">
    <source>
        <dbReference type="EMBL" id="GAI49342.1"/>
    </source>
</evidence>
<feature type="transmembrane region" description="Helical" evidence="1">
    <location>
        <begin position="6"/>
        <end position="29"/>
    </location>
</feature>
<evidence type="ECO:0000313" key="3">
    <source>
        <dbReference type="EMBL" id="GAI49350.1"/>
    </source>
</evidence>
<sequence length="38" mass="4145">MNSLIIIIVQIVLAAISVFLTVWGIMQLVKGMKSTLIS</sequence>
<evidence type="ECO:0000256" key="1">
    <source>
        <dbReference type="SAM" id="Phobius"/>
    </source>
</evidence>
<keyword evidence="1" id="KW-0472">Membrane</keyword>
<reference evidence="2" key="1">
    <citation type="journal article" date="2014" name="Front. Microbiol.">
        <title>High frequency of phylogenetically diverse reductive dehalogenase-homologous genes in deep subseafloor sedimentary metagenomes.</title>
        <authorList>
            <person name="Kawai M."/>
            <person name="Futagami T."/>
            <person name="Toyoda A."/>
            <person name="Takaki Y."/>
            <person name="Nishi S."/>
            <person name="Hori S."/>
            <person name="Arai W."/>
            <person name="Tsubouchi T."/>
            <person name="Morono Y."/>
            <person name="Uchiyama I."/>
            <person name="Ito T."/>
            <person name="Fujiyama A."/>
            <person name="Inagaki F."/>
            <person name="Takami H."/>
        </authorList>
    </citation>
    <scope>NUCLEOTIDE SEQUENCE</scope>
    <source>
        <strain evidence="2">Expedition CK06-06</strain>
    </source>
</reference>
<proteinExistence type="predicted"/>
<gene>
    <name evidence="2" type="ORF">S06H3_61055</name>
    <name evidence="3" type="ORF">S06H3_61057</name>
</gene>